<dbReference type="InterPro" id="IPR036951">
    <property type="entry name" value="ArAA_hydroxylase_sf"/>
</dbReference>
<evidence type="ECO:0000259" key="13">
    <source>
        <dbReference type="PROSITE" id="PS51410"/>
    </source>
</evidence>
<feature type="domain" description="ACT" evidence="14">
    <location>
        <begin position="37"/>
        <end position="110"/>
    </location>
</feature>
<dbReference type="SUPFAM" id="SSF55021">
    <property type="entry name" value="ACT-like"/>
    <property type="match status" value="1"/>
</dbReference>
<evidence type="ECO:0000259" key="14">
    <source>
        <dbReference type="PROSITE" id="PS51671"/>
    </source>
</evidence>
<dbReference type="InterPro" id="IPR036329">
    <property type="entry name" value="Aro-AA_hydroxylase_C_sf"/>
</dbReference>
<dbReference type="PROSITE" id="PS51410">
    <property type="entry name" value="BH4_AAA_HYDROXYL_2"/>
    <property type="match status" value="1"/>
</dbReference>
<dbReference type="PROSITE" id="PS51671">
    <property type="entry name" value="ACT"/>
    <property type="match status" value="1"/>
</dbReference>
<dbReference type="InterPro" id="IPR001273">
    <property type="entry name" value="ArAA_hydroxylase"/>
</dbReference>
<comment type="similarity">
    <text evidence="3">Belongs to the biopterin-dependent aromatic amino acid hydroxylase family.</text>
</comment>
<dbReference type="InterPro" id="IPR002912">
    <property type="entry name" value="ACT_dom"/>
</dbReference>
<dbReference type="Gene3D" id="1.10.800.10">
    <property type="entry name" value="Aromatic amino acid hydroxylase"/>
    <property type="match status" value="2"/>
</dbReference>
<dbReference type="GO" id="GO:0004505">
    <property type="term" value="F:phenylalanine 4-monooxygenase activity"/>
    <property type="evidence" value="ECO:0007669"/>
    <property type="project" value="UniProtKB-EC"/>
</dbReference>
<evidence type="ECO:0000256" key="6">
    <source>
        <dbReference type="ARBA" id="ARBA00023002"/>
    </source>
</evidence>
<comment type="cofactor">
    <cofactor evidence="1 12">
        <name>Fe(2+)</name>
        <dbReference type="ChEBI" id="CHEBI:29033"/>
    </cofactor>
</comment>
<evidence type="ECO:0000256" key="5">
    <source>
        <dbReference type="ARBA" id="ARBA00022723"/>
    </source>
</evidence>
<dbReference type="PIRSF" id="PIRSF000336">
    <property type="entry name" value="TH"/>
    <property type="match status" value="1"/>
</dbReference>
<evidence type="ECO:0000256" key="3">
    <source>
        <dbReference type="ARBA" id="ARBA00009712"/>
    </source>
</evidence>
<evidence type="ECO:0000256" key="1">
    <source>
        <dbReference type="ARBA" id="ARBA00001954"/>
    </source>
</evidence>
<evidence type="ECO:0000256" key="9">
    <source>
        <dbReference type="ARBA" id="ARBA00023232"/>
    </source>
</evidence>
<dbReference type="EMBL" id="CAJNOW010021804">
    <property type="protein sequence ID" value="CAF1685442.1"/>
    <property type="molecule type" value="Genomic_DNA"/>
</dbReference>
<accession>A0A816HGR9</accession>
<evidence type="ECO:0000256" key="4">
    <source>
        <dbReference type="ARBA" id="ARBA00011995"/>
    </source>
</evidence>
<keyword evidence="6" id="KW-0560">Oxidoreductase</keyword>
<keyword evidence="8" id="KW-0503">Monooxygenase</keyword>
<keyword evidence="7 11" id="KW-0408">Iron</keyword>
<dbReference type="EC" id="1.14.16.1" evidence="4"/>
<dbReference type="CDD" id="cd03347">
    <property type="entry name" value="eu_PheOH"/>
    <property type="match status" value="1"/>
</dbReference>
<dbReference type="UniPathway" id="UPA00139">
    <property type="reaction ID" value="UER00337"/>
</dbReference>
<dbReference type="PRINTS" id="PR00372">
    <property type="entry name" value="FYWHYDRXLASE"/>
</dbReference>
<dbReference type="PANTHER" id="PTHR11473">
    <property type="entry name" value="AROMATIC AMINO ACID HYDROXYLASE"/>
    <property type="match status" value="1"/>
</dbReference>
<dbReference type="PROSITE" id="PS00367">
    <property type="entry name" value="BH4_AAA_HYDROXYL_1"/>
    <property type="match status" value="1"/>
</dbReference>
<dbReference type="PANTHER" id="PTHR11473:SF24">
    <property type="entry name" value="PHENYLALANINE-4-HYDROXYLASE"/>
    <property type="match status" value="1"/>
</dbReference>
<name>A0A816HGR9_9BILA</name>
<gene>
    <name evidence="15" type="ORF">KQP761_LOCUS38335</name>
</gene>
<protein>
    <recommendedName>
        <fullName evidence="4">phenylalanine 4-monooxygenase</fullName>
        <ecNumber evidence="4">1.14.16.1</ecNumber>
    </recommendedName>
    <alternativeName>
        <fullName evidence="10">Phe-4-monooxygenase</fullName>
    </alternativeName>
</protein>
<evidence type="ECO:0000256" key="10">
    <source>
        <dbReference type="ARBA" id="ARBA00029922"/>
    </source>
</evidence>
<dbReference type="SUPFAM" id="SSF56534">
    <property type="entry name" value="Aromatic aminoacid monoxygenases, catalytic and oligomerization domains"/>
    <property type="match status" value="1"/>
</dbReference>
<dbReference type="InterPro" id="IPR019773">
    <property type="entry name" value="Tyrosine_3-monooxygenase-like"/>
</dbReference>
<evidence type="ECO:0000313" key="15">
    <source>
        <dbReference type="EMBL" id="CAF1685442.1"/>
    </source>
</evidence>
<evidence type="ECO:0000256" key="11">
    <source>
        <dbReference type="PIRSR" id="PIRSR000336-1"/>
    </source>
</evidence>
<feature type="binding site" evidence="11">
    <location>
        <position position="301"/>
    </location>
    <ligand>
        <name>Fe cation</name>
        <dbReference type="ChEBI" id="CHEBI:24875"/>
    </ligand>
</feature>
<dbReference type="InterPro" id="IPR041912">
    <property type="entry name" value="Euk_PheOH_cat"/>
</dbReference>
<sequence>MGTLHEANNVSINEDNISAHSPKVISKVNGDKSTKISLIFSLNEEIGALGKALRIFEKHGINLLHIESRLSRLNKDDHEFYVVCDNSMGSVTDAINEFREASKYIHVLSEAHNTMDESTPWFPRKMRDLDQFANRILSYGSELDCDHPGFRDVLYRKRRKEFADIANQYRHGQPIPYVTYSEQEISTWGTVFNELTKLYSTNACKEFNNIFPLLVDNCGYNESNIPQLEDVSRFLQDCSGFRLRPVAGLLSSRDFLAGLLSSRDFLAGLAFRVFHSTQYIRHHSVPMYTPEPDVCHELLGHVPLFADPDFAEFSQEIGMASLGAPDEYITRLATLYWFTVEFGLCVENNEPKAYGAGLLSSFGELQYCLSEEPKVVPFDPFVACVKEYPITSYQPMYYLADSFKDAKEKLREYAMTIPRPYTIHYNPFTQNMEVVDGNEQIVSMVRTLRNDMDIIIDALRRAQVKQI</sequence>
<feature type="domain" description="Biopterin-dependent aromatic amino acid hydroxylase family profile" evidence="13">
    <location>
        <begin position="107"/>
        <end position="463"/>
    </location>
</feature>
<dbReference type="InterPro" id="IPR019774">
    <property type="entry name" value="Aromatic-AA_hydroxylase_C"/>
</dbReference>
<dbReference type="Proteomes" id="UP000663834">
    <property type="component" value="Unassembled WGS sequence"/>
</dbReference>
<dbReference type="Pfam" id="PF00351">
    <property type="entry name" value="Biopterin_H"/>
    <property type="match status" value="1"/>
</dbReference>
<evidence type="ECO:0000256" key="8">
    <source>
        <dbReference type="ARBA" id="ARBA00023033"/>
    </source>
</evidence>
<keyword evidence="9" id="KW-0585">Phenylalanine catabolism</keyword>
<comment type="caution">
    <text evidence="15">The sequence shown here is derived from an EMBL/GenBank/DDBJ whole genome shotgun (WGS) entry which is preliminary data.</text>
</comment>
<proteinExistence type="inferred from homology"/>
<dbReference type="InterPro" id="IPR045865">
    <property type="entry name" value="ACT-like_dom_sf"/>
</dbReference>
<evidence type="ECO:0000256" key="7">
    <source>
        <dbReference type="ARBA" id="ARBA00023004"/>
    </source>
</evidence>
<reference evidence="15" key="1">
    <citation type="submission" date="2021-02" db="EMBL/GenBank/DDBJ databases">
        <authorList>
            <person name="Nowell W R."/>
        </authorList>
    </citation>
    <scope>NUCLEOTIDE SEQUENCE</scope>
</reference>
<feature type="binding site" evidence="11">
    <location>
        <position position="341"/>
    </location>
    <ligand>
        <name>Fe cation</name>
        <dbReference type="ChEBI" id="CHEBI:24875"/>
    </ligand>
</feature>
<evidence type="ECO:0000256" key="2">
    <source>
        <dbReference type="ARBA" id="ARBA00005088"/>
    </source>
</evidence>
<dbReference type="CDD" id="cd04904">
    <property type="entry name" value="ACT_AAAH"/>
    <property type="match status" value="1"/>
</dbReference>
<dbReference type="InterPro" id="IPR018301">
    <property type="entry name" value="ArAA_hydroxylase_Fe/CU_BS"/>
</dbReference>
<evidence type="ECO:0000256" key="12">
    <source>
        <dbReference type="PIRSR" id="PIRSR601273-2"/>
    </source>
</evidence>
<feature type="binding site" evidence="11">
    <location>
        <position position="296"/>
    </location>
    <ligand>
        <name>Fe cation</name>
        <dbReference type="ChEBI" id="CHEBI:24875"/>
    </ligand>
</feature>
<comment type="pathway">
    <text evidence="2">Amino-acid degradation; L-phenylalanine degradation; acetoacetate and fumarate from L-phenylalanine: step 1/6.</text>
</comment>
<dbReference type="GO" id="GO:0006559">
    <property type="term" value="P:L-phenylalanine catabolic process"/>
    <property type="evidence" value="ECO:0007669"/>
    <property type="project" value="UniProtKB-UniPathway"/>
</dbReference>
<organism evidence="15 16">
    <name type="scientific">Rotaria magnacalcarata</name>
    <dbReference type="NCBI Taxonomy" id="392030"/>
    <lineage>
        <taxon>Eukaryota</taxon>
        <taxon>Metazoa</taxon>
        <taxon>Spiralia</taxon>
        <taxon>Gnathifera</taxon>
        <taxon>Rotifera</taxon>
        <taxon>Eurotatoria</taxon>
        <taxon>Bdelloidea</taxon>
        <taxon>Philodinida</taxon>
        <taxon>Philodinidae</taxon>
        <taxon>Rotaria</taxon>
    </lineage>
</organism>
<dbReference type="GO" id="GO:0005506">
    <property type="term" value="F:iron ion binding"/>
    <property type="evidence" value="ECO:0007669"/>
    <property type="project" value="InterPro"/>
</dbReference>
<keyword evidence="5 11" id="KW-0479">Metal-binding</keyword>
<evidence type="ECO:0000313" key="16">
    <source>
        <dbReference type="Proteomes" id="UP000663834"/>
    </source>
</evidence>
<dbReference type="AlphaFoldDB" id="A0A816HGR9"/>
<dbReference type="OrthoDB" id="983542at2759"/>